<name>A0A837IH63_9BACT</name>
<sequence>MPKKDWKAEFKKLTYSKGVDALRMEITPYRDWRIVVVVFFIALVSSIGYNTYVFIEINRDTFFTAAPKSSGVIKFNEEGLAKVIAGLDEKSAIFEKVKTEGVAIVDPSI</sequence>
<accession>A0A837IH63</accession>
<gene>
    <name evidence="2" type="ORF">UW25_C0009G0004</name>
</gene>
<keyword evidence="1" id="KW-0472">Membrane</keyword>
<proteinExistence type="predicted"/>
<keyword evidence="1" id="KW-0812">Transmembrane</keyword>
<reference evidence="2 3" key="1">
    <citation type="journal article" date="2015" name="Nature">
        <title>rRNA introns, odd ribosomes, and small enigmatic genomes across a large radiation of phyla.</title>
        <authorList>
            <person name="Brown C.T."/>
            <person name="Hug L.A."/>
            <person name="Thomas B.C."/>
            <person name="Sharon I."/>
            <person name="Castelle C.J."/>
            <person name="Singh A."/>
            <person name="Wilkins M.J."/>
            <person name="Williams K.H."/>
            <person name="Banfield J.F."/>
        </authorList>
    </citation>
    <scope>NUCLEOTIDE SEQUENCE [LARGE SCALE GENOMIC DNA]</scope>
</reference>
<evidence type="ECO:0000313" key="2">
    <source>
        <dbReference type="EMBL" id="KKT36320.1"/>
    </source>
</evidence>
<dbReference type="Proteomes" id="UP000033815">
    <property type="component" value="Unassembled WGS sequence"/>
</dbReference>
<comment type="caution">
    <text evidence="2">The sequence shown here is derived from an EMBL/GenBank/DDBJ whole genome shotgun (WGS) entry which is preliminary data.</text>
</comment>
<keyword evidence="1" id="KW-1133">Transmembrane helix</keyword>
<dbReference type="AlphaFoldDB" id="A0A837IH63"/>
<protein>
    <submittedName>
        <fullName evidence="2">Uncharacterized protein</fullName>
    </submittedName>
</protein>
<feature type="transmembrane region" description="Helical" evidence="1">
    <location>
        <begin position="32"/>
        <end position="55"/>
    </location>
</feature>
<evidence type="ECO:0000313" key="3">
    <source>
        <dbReference type="Proteomes" id="UP000033815"/>
    </source>
</evidence>
<organism evidence="2 3">
    <name type="scientific">Candidatus Nomurabacteria bacterium GW2011_GWB1_44_12</name>
    <dbReference type="NCBI Taxonomy" id="1618748"/>
    <lineage>
        <taxon>Bacteria</taxon>
        <taxon>Candidatus Nomuraibacteriota</taxon>
    </lineage>
</organism>
<evidence type="ECO:0000256" key="1">
    <source>
        <dbReference type="SAM" id="Phobius"/>
    </source>
</evidence>
<dbReference type="EMBL" id="LCHP01000009">
    <property type="protein sequence ID" value="KKT36320.1"/>
    <property type="molecule type" value="Genomic_DNA"/>
</dbReference>